<reference evidence="1 2" key="1">
    <citation type="journal article" date="2021" name="BMC Genomics">
        <title>Datura genome reveals duplications of psychoactive alkaloid biosynthetic genes and high mutation rate following tissue culture.</title>
        <authorList>
            <person name="Rajewski A."/>
            <person name="Carter-House D."/>
            <person name="Stajich J."/>
            <person name="Litt A."/>
        </authorList>
    </citation>
    <scope>NUCLEOTIDE SEQUENCE [LARGE SCALE GENOMIC DNA]</scope>
    <source>
        <strain evidence="1">AR-01</strain>
    </source>
</reference>
<dbReference type="EMBL" id="JACEIK010000121">
    <property type="protein sequence ID" value="MCD7450226.1"/>
    <property type="molecule type" value="Genomic_DNA"/>
</dbReference>
<comment type="caution">
    <text evidence="1">The sequence shown here is derived from an EMBL/GenBank/DDBJ whole genome shotgun (WGS) entry which is preliminary data.</text>
</comment>
<keyword evidence="2" id="KW-1185">Reference proteome</keyword>
<proteinExistence type="predicted"/>
<evidence type="ECO:0000313" key="2">
    <source>
        <dbReference type="Proteomes" id="UP000823775"/>
    </source>
</evidence>
<dbReference type="Proteomes" id="UP000823775">
    <property type="component" value="Unassembled WGS sequence"/>
</dbReference>
<name>A0ABS8RTS4_DATST</name>
<evidence type="ECO:0000313" key="1">
    <source>
        <dbReference type="EMBL" id="MCD7450226.1"/>
    </source>
</evidence>
<feature type="non-terminal residue" evidence="1">
    <location>
        <position position="218"/>
    </location>
</feature>
<gene>
    <name evidence="1" type="ORF">HAX54_004523</name>
</gene>
<protein>
    <submittedName>
        <fullName evidence="1">Uncharacterized protein</fullName>
    </submittedName>
</protein>
<sequence length="218" mass="23107">MADNNEQTLRATVFTTSTPAASSSDAGLNILSVPCICYPRLVKRGHFFGAEVKAMKQAILAMKAASNPHSSVGRWALAQVVVATSATSNFMNLGPVLTICVVISSMKSCVATCTSCSSSMPYDMGTFSAPSSVSVLLSLESSSSGSEALNMLKCIMNRSKCLANSSLDHLRYLLIQGGKLCVIRIVIFTSSTIQPASNSWVFVVVLGSKEKPVLQLKL</sequence>
<organism evidence="1 2">
    <name type="scientific">Datura stramonium</name>
    <name type="common">Jimsonweed</name>
    <name type="synonym">Common thornapple</name>
    <dbReference type="NCBI Taxonomy" id="4076"/>
    <lineage>
        <taxon>Eukaryota</taxon>
        <taxon>Viridiplantae</taxon>
        <taxon>Streptophyta</taxon>
        <taxon>Embryophyta</taxon>
        <taxon>Tracheophyta</taxon>
        <taxon>Spermatophyta</taxon>
        <taxon>Magnoliopsida</taxon>
        <taxon>eudicotyledons</taxon>
        <taxon>Gunneridae</taxon>
        <taxon>Pentapetalae</taxon>
        <taxon>asterids</taxon>
        <taxon>lamiids</taxon>
        <taxon>Solanales</taxon>
        <taxon>Solanaceae</taxon>
        <taxon>Solanoideae</taxon>
        <taxon>Datureae</taxon>
        <taxon>Datura</taxon>
    </lineage>
</organism>
<accession>A0ABS8RTS4</accession>